<feature type="transmembrane region" description="Helical" evidence="9">
    <location>
        <begin position="34"/>
        <end position="55"/>
    </location>
</feature>
<dbReference type="InterPro" id="IPR013525">
    <property type="entry name" value="ABC2_TM"/>
</dbReference>
<sequence length="277" mass="30750">MGIVKDLQGSSELVLNLTRREIKGKYKRTALGQLWSLANPLAAMAIYTVVFAFIIRVQPDPGDPSGLNIFALWLLCALLPWTFFTNVVNGGMGTLVGNENLIKKVYFPRIALLVANSFSWMFSWSIEMVVLVLALLIVGSNALVWLPLAVVFMALMSLFATGVSLMLSVANVHFRDTQHFVGILFQVWFYLTPIVYPVSLVADQSERLGPLFGSVTLLDLYLLNPIGQFAEVFRNLLYDNRWPDLSTALACAAWSLGAFFLGYALFKRSEKGLAEAL</sequence>
<keyword evidence="12" id="KW-1185">Reference proteome</keyword>
<comment type="similarity">
    <text evidence="2 9">Belongs to the ABC-2 integral membrane protein family.</text>
</comment>
<comment type="subcellular location">
    <subcellularLocation>
        <location evidence="1">Cell inner membrane</location>
        <topology evidence="1">Multi-pass membrane protein</topology>
    </subcellularLocation>
    <subcellularLocation>
        <location evidence="9">Cell membrane</location>
        <topology evidence="9">Multi-pass membrane protein</topology>
    </subcellularLocation>
</comment>
<feature type="transmembrane region" description="Helical" evidence="9">
    <location>
        <begin position="144"/>
        <end position="168"/>
    </location>
</feature>
<evidence type="ECO:0000256" key="6">
    <source>
        <dbReference type="ARBA" id="ARBA00022692"/>
    </source>
</evidence>
<evidence type="ECO:0000256" key="5">
    <source>
        <dbReference type="ARBA" id="ARBA00022519"/>
    </source>
</evidence>
<evidence type="ECO:0000256" key="9">
    <source>
        <dbReference type="RuleBase" id="RU361157"/>
    </source>
</evidence>
<feature type="transmembrane region" description="Helical" evidence="9">
    <location>
        <begin position="245"/>
        <end position="266"/>
    </location>
</feature>
<keyword evidence="7 9" id="KW-1133">Transmembrane helix</keyword>
<evidence type="ECO:0000256" key="1">
    <source>
        <dbReference type="ARBA" id="ARBA00004429"/>
    </source>
</evidence>
<keyword evidence="4 9" id="KW-1003">Cell membrane</keyword>
<dbReference type="AlphaFoldDB" id="A0A552WY12"/>
<keyword evidence="6 9" id="KW-0812">Transmembrane</keyword>
<organism evidence="11 12">
    <name type="scientific">Georgenia yuyongxinii</name>
    <dbReference type="NCBI Taxonomy" id="2589797"/>
    <lineage>
        <taxon>Bacteria</taxon>
        <taxon>Bacillati</taxon>
        <taxon>Actinomycetota</taxon>
        <taxon>Actinomycetes</taxon>
        <taxon>Micrococcales</taxon>
        <taxon>Bogoriellaceae</taxon>
        <taxon>Georgenia</taxon>
    </lineage>
</organism>
<evidence type="ECO:0000313" key="12">
    <source>
        <dbReference type="Proteomes" id="UP000318693"/>
    </source>
</evidence>
<dbReference type="EMBL" id="VJXR01000001">
    <property type="protein sequence ID" value="TRW47667.1"/>
    <property type="molecule type" value="Genomic_DNA"/>
</dbReference>
<evidence type="ECO:0000256" key="4">
    <source>
        <dbReference type="ARBA" id="ARBA00022475"/>
    </source>
</evidence>
<evidence type="ECO:0000256" key="7">
    <source>
        <dbReference type="ARBA" id="ARBA00022989"/>
    </source>
</evidence>
<dbReference type="GO" id="GO:0140359">
    <property type="term" value="F:ABC-type transporter activity"/>
    <property type="evidence" value="ECO:0007669"/>
    <property type="project" value="InterPro"/>
</dbReference>
<gene>
    <name evidence="11" type="ORF">FJ693_00780</name>
</gene>
<protein>
    <recommendedName>
        <fullName evidence="9">Transport permease protein</fullName>
    </recommendedName>
</protein>
<feature type="domain" description="ABC transmembrane type-2" evidence="10">
    <location>
        <begin position="31"/>
        <end position="269"/>
    </location>
</feature>
<feature type="transmembrane region" description="Helical" evidence="9">
    <location>
        <begin position="180"/>
        <end position="202"/>
    </location>
</feature>
<dbReference type="Pfam" id="PF01061">
    <property type="entry name" value="ABC2_membrane"/>
    <property type="match status" value="1"/>
</dbReference>
<evidence type="ECO:0000313" key="11">
    <source>
        <dbReference type="EMBL" id="TRW47667.1"/>
    </source>
</evidence>
<keyword evidence="3 9" id="KW-0813">Transport</keyword>
<keyword evidence="5" id="KW-0997">Cell inner membrane</keyword>
<feature type="transmembrane region" description="Helical" evidence="9">
    <location>
        <begin position="67"/>
        <end position="89"/>
    </location>
</feature>
<accession>A0A552WY12</accession>
<proteinExistence type="inferred from homology"/>
<dbReference type="PANTHER" id="PTHR30413:SF8">
    <property type="entry name" value="TRANSPORT PERMEASE PROTEIN"/>
    <property type="match status" value="1"/>
</dbReference>
<evidence type="ECO:0000256" key="8">
    <source>
        <dbReference type="ARBA" id="ARBA00023136"/>
    </source>
</evidence>
<dbReference type="PROSITE" id="PS51012">
    <property type="entry name" value="ABC_TM2"/>
    <property type="match status" value="1"/>
</dbReference>
<keyword evidence="8 9" id="KW-0472">Membrane</keyword>
<name>A0A552WY12_9MICO</name>
<dbReference type="GO" id="GO:0015920">
    <property type="term" value="P:lipopolysaccharide transport"/>
    <property type="evidence" value="ECO:0007669"/>
    <property type="project" value="TreeGrafter"/>
</dbReference>
<reference evidence="11 12" key="1">
    <citation type="submission" date="2019-07" db="EMBL/GenBank/DDBJ databases">
        <title>Georgenia wutianyii sp. nov. and Georgenia *** sp. nov. isolated from plateau pika (Ochotona curzoniae) in the Qinghai-Tibet plateau of China.</title>
        <authorList>
            <person name="Tian Z."/>
        </authorList>
    </citation>
    <scope>NUCLEOTIDE SEQUENCE [LARGE SCALE GENOMIC DNA]</scope>
    <source>
        <strain evidence="11 12">Z446</strain>
    </source>
</reference>
<evidence type="ECO:0000256" key="2">
    <source>
        <dbReference type="ARBA" id="ARBA00007783"/>
    </source>
</evidence>
<evidence type="ECO:0000256" key="3">
    <source>
        <dbReference type="ARBA" id="ARBA00022448"/>
    </source>
</evidence>
<dbReference type="GO" id="GO:0005886">
    <property type="term" value="C:plasma membrane"/>
    <property type="evidence" value="ECO:0007669"/>
    <property type="project" value="UniProtKB-SubCell"/>
</dbReference>
<evidence type="ECO:0000259" key="10">
    <source>
        <dbReference type="PROSITE" id="PS51012"/>
    </source>
</evidence>
<dbReference type="PANTHER" id="PTHR30413">
    <property type="entry name" value="INNER MEMBRANE TRANSPORT PERMEASE"/>
    <property type="match status" value="1"/>
</dbReference>
<feature type="transmembrane region" description="Helical" evidence="9">
    <location>
        <begin position="110"/>
        <end position="138"/>
    </location>
</feature>
<comment type="caution">
    <text evidence="11">The sequence shown here is derived from an EMBL/GenBank/DDBJ whole genome shotgun (WGS) entry which is preliminary data.</text>
</comment>
<dbReference type="InterPro" id="IPR047817">
    <property type="entry name" value="ABC2_TM_bact-type"/>
</dbReference>
<dbReference type="Proteomes" id="UP000318693">
    <property type="component" value="Unassembled WGS sequence"/>
</dbReference>